<dbReference type="InterPro" id="IPR002937">
    <property type="entry name" value="Amino_oxidase"/>
</dbReference>
<dbReference type="AlphaFoldDB" id="A0AAU9VU43"/>
<evidence type="ECO:0000259" key="4">
    <source>
        <dbReference type="Pfam" id="PF01593"/>
    </source>
</evidence>
<reference evidence="5 6" key="1">
    <citation type="submission" date="2022-05" db="EMBL/GenBank/DDBJ databases">
        <authorList>
            <consortium name="Genoscope - CEA"/>
            <person name="William W."/>
        </authorList>
    </citation>
    <scope>NUCLEOTIDE SEQUENCE [LARGE SCALE GENOMIC DNA]</scope>
</reference>
<keyword evidence="2 3" id="KW-0560">Oxidoreductase</keyword>
<keyword evidence="3" id="KW-0285">Flavoprotein</keyword>
<name>A0AAU9VU43_9CNID</name>
<evidence type="ECO:0000256" key="2">
    <source>
        <dbReference type="ARBA" id="ARBA00023002"/>
    </source>
</evidence>
<keyword evidence="3" id="KW-0472">Membrane</keyword>
<dbReference type="SUPFAM" id="SSF51905">
    <property type="entry name" value="FAD/NAD(P)-binding domain"/>
    <property type="match status" value="2"/>
</dbReference>
<feature type="domain" description="Amine oxidase" evidence="4">
    <location>
        <begin position="469"/>
        <end position="517"/>
    </location>
</feature>
<feature type="non-terminal residue" evidence="5">
    <location>
        <position position="1"/>
    </location>
</feature>
<dbReference type="EC" id="1.4.3.-" evidence="3"/>
<proteinExistence type="inferred from homology"/>
<dbReference type="GO" id="GO:0006598">
    <property type="term" value="P:polyamine catabolic process"/>
    <property type="evidence" value="ECO:0007669"/>
    <property type="project" value="TreeGrafter"/>
</dbReference>
<protein>
    <recommendedName>
        <fullName evidence="3">Amine oxidase</fullName>
        <ecNumber evidence="3">1.4.3.-</ecNumber>
    </recommendedName>
</protein>
<dbReference type="InterPro" id="IPR050281">
    <property type="entry name" value="Flavin_monoamine_oxidase"/>
</dbReference>
<sequence>ARVYRLNKQCRRDCLQHLETITFGFPSLRRRMNIALRIILVLSLLLFVDSSSSSPVNQKKTKVLILGAGLSGIRAAKTLLDRNITDILILEGEDYTGGRIHALKFANYTIEAGANWIHLVDDDETKPHVERKDAKNIRAITCNYSDIIVRDDKGKDITDFAVLKEFNDKVEHKIEDYQNERRLNKLSDMPARVGFQLMGWKGKRPIERAIEYLNVDFEYAKPPEEFSFYNLFERGKDFFVTDERGLWTLYEDLYKPLEKKTLLNKTVTKIKLNPDSIEAQTSDGWSYQADYALCTFSSGVLASDLVTFEPALPDWKKEAIYKNPLSIYTKIYLKFPKKFWDDHEYILYASKERGRFPVWQDLSRPGIYPVASGMLLITVTGAQGRRIEGQLFNETKAEIMGMLREIYGNGIPEATDIYYRRWSKEPLTQGAYSEPVIILLVSFLFLVDRSLSSPIKQNKTKVLILGAGLSGIKAAKTLLDRNITDILILEGKNYTGGRIHAIEFANHSIETGANWIHFVNDGETKPIVDRRDAKKMQGLTSNYSDILVRDEAGNDITDFAVLREFYDKIEHKIEDYKLKRKGQPDFPARVGMQMMGWSAEQPIKSVIEYFNFDFEFARSPEVVSFHKMFERGEDFFIADRRGVWSMYEDLYKPLEAKTLLGKLVKKIKYNADSVEVQTSDGWSYQADYALCTFSSGVLASDLVTFEPALPDWKKEAIYKNPMSPYTKIFLKFRKKFWDDHEYILFASKERGRFPVWQDLSRPGIFPVSSGMLLITVTGVQGRRIEGQSFNETKAEIMGMLREIYGNGIPEATDIYYRRWSKEPLTQGAYSEPVVGMTSEDWENIGKNLGRLYFAGEATSEDWYGYMQGAYWTGDKKGNMIAENISSSESSRKPGNPNSEATPAKVSSVGILLLPLCLIIMWK</sequence>
<comment type="cofactor">
    <cofactor evidence="1 3">
        <name>FAD</name>
        <dbReference type="ChEBI" id="CHEBI:57692"/>
    </cofactor>
</comment>
<evidence type="ECO:0000313" key="5">
    <source>
        <dbReference type="EMBL" id="CAH3039584.1"/>
    </source>
</evidence>
<evidence type="ECO:0000313" key="6">
    <source>
        <dbReference type="Proteomes" id="UP001159428"/>
    </source>
</evidence>
<gene>
    <name evidence="5" type="ORF">PMEA_00026216</name>
</gene>
<dbReference type="Gene3D" id="3.50.50.60">
    <property type="entry name" value="FAD/NAD(P)-binding domain"/>
    <property type="match status" value="2"/>
</dbReference>
<evidence type="ECO:0000256" key="3">
    <source>
        <dbReference type="RuleBase" id="RU362067"/>
    </source>
</evidence>
<dbReference type="PANTHER" id="PTHR10742:SF313">
    <property type="entry name" value="AMINE OXIDASE"/>
    <property type="match status" value="1"/>
</dbReference>
<feature type="domain" description="Amine oxidase" evidence="4">
    <location>
        <begin position="229"/>
        <end position="433"/>
    </location>
</feature>
<dbReference type="SUPFAM" id="SSF54373">
    <property type="entry name" value="FAD-linked reductases, C-terminal domain"/>
    <property type="match status" value="2"/>
</dbReference>
<comment type="caution">
    <text evidence="5">The sequence shown here is derived from an EMBL/GenBank/DDBJ whole genome shotgun (WGS) entry which is preliminary data.</text>
</comment>
<dbReference type="Proteomes" id="UP001159428">
    <property type="component" value="Unassembled WGS sequence"/>
</dbReference>
<feature type="transmembrane region" description="Helical" evidence="3">
    <location>
        <begin position="34"/>
        <end position="52"/>
    </location>
</feature>
<dbReference type="EMBL" id="CALNXJ010000005">
    <property type="protein sequence ID" value="CAH3039584.1"/>
    <property type="molecule type" value="Genomic_DNA"/>
</dbReference>
<evidence type="ECO:0000256" key="1">
    <source>
        <dbReference type="ARBA" id="ARBA00001974"/>
    </source>
</evidence>
<comment type="similarity">
    <text evidence="3">Belongs to the flavin monoamine oxidase family.</text>
</comment>
<keyword evidence="3" id="KW-1133">Transmembrane helix</keyword>
<keyword evidence="6" id="KW-1185">Reference proteome</keyword>
<organism evidence="5 6">
    <name type="scientific">Pocillopora meandrina</name>
    <dbReference type="NCBI Taxonomy" id="46732"/>
    <lineage>
        <taxon>Eukaryota</taxon>
        <taxon>Metazoa</taxon>
        <taxon>Cnidaria</taxon>
        <taxon>Anthozoa</taxon>
        <taxon>Hexacorallia</taxon>
        <taxon>Scleractinia</taxon>
        <taxon>Astrocoeniina</taxon>
        <taxon>Pocilloporidae</taxon>
        <taxon>Pocillopora</taxon>
    </lineage>
</organism>
<dbReference type="Gene3D" id="3.90.660.10">
    <property type="match status" value="2"/>
</dbReference>
<dbReference type="GO" id="GO:0008131">
    <property type="term" value="F:primary methylamine oxidase activity"/>
    <property type="evidence" value="ECO:0007669"/>
    <property type="project" value="UniProtKB-ARBA"/>
</dbReference>
<dbReference type="Pfam" id="PF01593">
    <property type="entry name" value="Amino_oxidase"/>
    <property type="match status" value="4"/>
</dbReference>
<dbReference type="InterPro" id="IPR036188">
    <property type="entry name" value="FAD/NAD-bd_sf"/>
</dbReference>
<dbReference type="PRINTS" id="PR00757">
    <property type="entry name" value="AMINEOXDASEF"/>
</dbReference>
<dbReference type="InterPro" id="IPR001613">
    <property type="entry name" value="Flavin_amine_oxidase"/>
</dbReference>
<dbReference type="PANTHER" id="PTHR10742">
    <property type="entry name" value="FLAVIN MONOAMINE OXIDASE"/>
    <property type="match status" value="1"/>
</dbReference>
<keyword evidence="3" id="KW-0274">FAD</keyword>
<accession>A0AAU9VU43</accession>
<feature type="domain" description="Amine oxidase" evidence="4">
    <location>
        <begin position="626"/>
        <end position="873"/>
    </location>
</feature>
<feature type="domain" description="Amine oxidase" evidence="4">
    <location>
        <begin position="70"/>
        <end position="121"/>
    </location>
</feature>
<keyword evidence="3" id="KW-0812">Transmembrane</keyword>